<dbReference type="GO" id="GO:0005840">
    <property type="term" value="C:ribosome"/>
    <property type="evidence" value="ECO:0007669"/>
    <property type="project" value="UniProtKB-KW"/>
</dbReference>
<dbReference type="AlphaFoldDB" id="A0A7Y9LUR4"/>
<dbReference type="EMBL" id="JACBYQ010000002">
    <property type="protein sequence ID" value="NYE95980.1"/>
    <property type="molecule type" value="Genomic_DNA"/>
</dbReference>
<evidence type="ECO:0000313" key="3">
    <source>
        <dbReference type="Proteomes" id="UP000521748"/>
    </source>
</evidence>
<proteinExistence type="predicted"/>
<dbReference type="Proteomes" id="UP000521748">
    <property type="component" value="Unassembled WGS sequence"/>
</dbReference>
<keyword evidence="2" id="KW-0687">Ribonucleoprotein</keyword>
<gene>
    <name evidence="2" type="ORF">FHU41_002230</name>
</gene>
<keyword evidence="1" id="KW-1133">Transmembrane helix</keyword>
<reference evidence="2 3" key="1">
    <citation type="submission" date="2020-07" db="EMBL/GenBank/DDBJ databases">
        <title>Sequencing the genomes of 1000 actinobacteria strains.</title>
        <authorList>
            <person name="Klenk H.-P."/>
        </authorList>
    </citation>
    <scope>NUCLEOTIDE SEQUENCE [LARGE SCALE GENOMIC DNA]</scope>
    <source>
        <strain evidence="2 3">DSM 102047</strain>
    </source>
</reference>
<keyword evidence="1" id="KW-0472">Membrane</keyword>
<evidence type="ECO:0000256" key="1">
    <source>
        <dbReference type="SAM" id="Phobius"/>
    </source>
</evidence>
<feature type="transmembrane region" description="Helical" evidence="1">
    <location>
        <begin position="6"/>
        <end position="24"/>
    </location>
</feature>
<comment type="caution">
    <text evidence="2">The sequence shown here is derived from an EMBL/GenBank/DDBJ whole genome shotgun (WGS) entry which is preliminary data.</text>
</comment>
<dbReference type="InterPro" id="IPR014719">
    <property type="entry name" value="Ribosomal_bL12_C/ClpS-like"/>
</dbReference>
<protein>
    <submittedName>
        <fullName evidence="2">Ribosomal protein L7/L12</fullName>
    </submittedName>
</protein>
<sequence>MEWLIVGLIAVAGLIILIWALRAGRGERRGSGLSEADRYLQQLTARSHSSQVARPQNLTSAQSAQAYAPALPVQLPPHIIAQAQALVRGGRKIEAIKLIRQSTGMDLATAKRFADNI</sequence>
<evidence type="ECO:0000313" key="2">
    <source>
        <dbReference type="EMBL" id="NYE95980.1"/>
    </source>
</evidence>
<name>A0A7Y9LUR4_9MICC</name>
<accession>A0A7Y9LUR4</accession>
<dbReference type="RefSeq" id="WP_179389696.1">
    <property type="nucleotide sequence ID" value="NZ_JACBYQ010000002.1"/>
</dbReference>
<keyword evidence="2" id="KW-0689">Ribosomal protein</keyword>
<keyword evidence="1" id="KW-0812">Transmembrane</keyword>
<keyword evidence="3" id="KW-1185">Reference proteome</keyword>
<organism evidence="2 3">
    <name type="scientific">Psychromicrobium silvestre</name>
    <dbReference type="NCBI Taxonomy" id="1645614"/>
    <lineage>
        <taxon>Bacteria</taxon>
        <taxon>Bacillati</taxon>
        <taxon>Actinomycetota</taxon>
        <taxon>Actinomycetes</taxon>
        <taxon>Micrococcales</taxon>
        <taxon>Micrococcaceae</taxon>
        <taxon>Psychromicrobium</taxon>
    </lineage>
</organism>
<dbReference type="Gene3D" id="3.30.1390.10">
    <property type="match status" value="1"/>
</dbReference>